<name>A0A4Y2Q6Z9_ARAVE</name>
<evidence type="ECO:0000313" key="2">
    <source>
        <dbReference type="Proteomes" id="UP000499080"/>
    </source>
</evidence>
<dbReference type="EMBL" id="BGPR01013053">
    <property type="protein sequence ID" value="GBN59032.1"/>
    <property type="molecule type" value="Genomic_DNA"/>
</dbReference>
<keyword evidence="2" id="KW-1185">Reference proteome</keyword>
<reference evidence="1 2" key="1">
    <citation type="journal article" date="2019" name="Sci. Rep.">
        <title>Orb-weaving spider Araneus ventricosus genome elucidates the spidroin gene catalogue.</title>
        <authorList>
            <person name="Kono N."/>
            <person name="Nakamura H."/>
            <person name="Ohtoshi R."/>
            <person name="Moran D.A.P."/>
            <person name="Shinohara A."/>
            <person name="Yoshida Y."/>
            <person name="Fujiwara M."/>
            <person name="Mori M."/>
            <person name="Tomita M."/>
            <person name="Arakawa K."/>
        </authorList>
    </citation>
    <scope>NUCLEOTIDE SEQUENCE [LARGE SCALE GENOMIC DNA]</scope>
</reference>
<protein>
    <submittedName>
        <fullName evidence="1">Uncharacterized protein</fullName>
    </submittedName>
</protein>
<dbReference type="Proteomes" id="UP000499080">
    <property type="component" value="Unassembled WGS sequence"/>
</dbReference>
<evidence type="ECO:0000313" key="1">
    <source>
        <dbReference type="EMBL" id="GBN59032.1"/>
    </source>
</evidence>
<dbReference type="AlphaFoldDB" id="A0A4Y2Q6Z9"/>
<proteinExistence type="predicted"/>
<comment type="caution">
    <text evidence="1">The sequence shown here is derived from an EMBL/GenBank/DDBJ whole genome shotgun (WGS) entry which is preliminary data.</text>
</comment>
<organism evidence="1 2">
    <name type="scientific">Araneus ventricosus</name>
    <name type="common">Orbweaver spider</name>
    <name type="synonym">Epeira ventricosa</name>
    <dbReference type="NCBI Taxonomy" id="182803"/>
    <lineage>
        <taxon>Eukaryota</taxon>
        <taxon>Metazoa</taxon>
        <taxon>Ecdysozoa</taxon>
        <taxon>Arthropoda</taxon>
        <taxon>Chelicerata</taxon>
        <taxon>Arachnida</taxon>
        <taxon>Araneae</taxon>
        <taxon>Araneomorphae</taxon>
        <taxon>Entelegynae</taxon>
        <taxon>Araneoidea</taxon>
        <taxon>Araneidae</taxon>
        <taxon>Araneus</taxon>
    </lineage>
</organism>
<gene>
    <name evidence="1" type="ORF">AVEN_49831_1</name>
</gene>
<accession>A0A4Y2Q6Z9</accession>
<sequence>MVESLGYLDKMKPVESKSDALPKDFDFIGHFCLGGTADYLDLYTSHDVGVVSRYFQQDEYRQSEQISLHLNEHEAYFSIKSTSNENVAFNVSYNQRLSILQHGNPLDGLPSHCLVDVQPKAHVVKKEENLYCLATSDISEPLYESKSDVRETSCTKSIYP</sequence>